<evidence type="ECO:0000313" key="1">
    <source>
        <dbReference type="EMBL" id="KAL0959296.1"/>
    </source>
</evidence>
<dbReference type="Proteomes" id="UP001556367">
    <property type="component" value="Unassembled WGS sequence"/>
</dbReference>
<name>A0ABR3JU00_9AGAR</name>
<accession>A0ABR3JU00</accession>
<dbReference type="InterPro" id="IPR036291">
    <property type="entry name" value="NAD(P)-bd_dom_sf"/>
</dbReference>
<proteinExistence type="predicted"/>
<keyword evidence="2" id="KW-1185">Reference proteome</keyword>
<dbReference type="Gene3D" id="3.40.50.720">
    <property type="entry name" value="NAD(P)-binding Rossmann-like Domain"/>
    <property type="match status" value="1"/>
</dbReference>
<comment type="caution">
    <text evidence="1">The sequence shown here is derived from an EMBL/GenBank/DDBJ whole genome shotgun (WGS) entry which is preliminary data.</text>
</comment>
<dbReference type="SUPFAM" id="SSF51735">
    <property type="entry name" value="NAD(P)-binding Rossmann-fold domains"/>
    <property type="match status" value="1"/>
</dbReference>
<gene>
    <name evidence="1" type="ORF">HGRIS_014561</name>
</gene>
<dbReference type="EMBL" id="JASNQZ010000003">
    <property type="protein sequence ID" value="KAL0959296.1"/>
    <property type="molecule type" value="Genomic_DNA"/>
</dbReference>
<sequence>MHQFGDIPDSFLNDPSILDHWSSEQHNRSFDGGARYMLTKLLSMLFVLALSDRLRRTSPTVIVNGVNPGFCVSELQRDVHGVMALIMSIIHRLVGRTSEQGARQAIWGALGGAEDEEKLHGAYVNIASVMAPSDFVESEKGRMFRDHLWRELVQALGKVDDKVLTITKEHLTHPEEILRTV</sequence>
<reference evidence="2" key="1">
    <citation type="submission" date="2024-06" db="EMBL/GenBank/DDBJ databases">
        <title>Multi-omics analyses provide insights into the biosynthesis of the anticancer antibiotic pleurotin in Hohenbuehelia grisea.</title>
        <authorList>
            <person name="Weaver J.A."/>
            <person name="Alberti F."/>
        </authorList>
    </citation>
    <scope>NUCLEOTIDE SEQUENCE [LARGE SCALE GENOMIC DNA]</scope>
    <source>
        <strain evidence="2">T-177</strain>
    </source>
</reference>
<organism evidence="1 2">
    <name type="scientific">Hohenbuehelia grisea</name>
    <dbReference type="NCBI Taxonomy" id="104357"/>
    <lineage>
        <taxon>Eukaryota</taxon>
        <taxon>Fungi</taxon>
        <taxon>Dikarya</taxon>
        <taxon>Basidiomycota</taxon>
        <taxon>Agaricomycotina</taxon>
        <taxon>Agaricomycetes</taxon>
        <taxon>Agaricomycetidae</taxon>
        <taxon>Agaricales</taxon>
        <taxon>Pleurotineae</taxon>
        <taxon>Pleurotaceae</taxon>
        <taxon>Hohenbuehelia</taxon>
    </lineage>
</organism>
<evidence type="ECO:0000313" key="2">
    <source>
        <dbReference type="Proteomes" id="UP001556367"/>
    </source>
</evidence>
<protein>
    <submittedName>
        <fullName evidence="1">Uncharacterized protein</fullName>
    </submittedName>
</protein>